<keyword evidence="2" id="KW-0560">Oxidoreductase</keyword>
<dbReference type="InterPro" id="IPR020904">
    <property type="entry name" value="Sc_DH/Rdtase_CS"/>
</dbReference>
<feature type="domain" description="Ketoreductase" evidence="4">
    <location>
        <begin position="8"/>
        <end position="184"/>
    </location>
</feature>
<sequence length="277" mass="29723">MDNNFEDKTVIITGGSQGVGAATARRFADAGANLVLIARNKKRLESMAEELRPKTRVETVTMDVSDLDACTNLFKKAEFEFGAVHVLVNNAGCHVRGPAVNIATEDLGKMIDVNLRAPIVLSSLAIPYLRQSGGGAIINVGSLAGRTPIPGAATYAASKAGLRAFTMSLAEELRGSSIKVAAVSPGPIDTGFIMSNIDNVTDLTFSQPISTADEVADEIMKLCLNDKRERSMPPISGLLTTMTYLFPGIGRVMRPIFESRGRRVKRKLKAQMRAAQK</sequence>
<dbReference type="AlphaFoldDB" id="A0A7D9D2E6"/>
<dbReference type="FunFam" id="3.40.50.720:FF:000084">
    <property type="entry name" value="Short-chain dehydrogenase reductase"/>
    <property type="match status" value="1"/>
</dbReference>
<dbReference type="CDD" id="cd05233">
    <property type="entry name" value="SDR_c"/>
    <property type="match status" value="1"/>
</dbReference>
<evidence type="ECO:0000256" key="3">
    <source>
        <dbReference type="RuleBase" id="RU000363"/>
    </source>
</evidence>
<dbReference type="SMART" id="SM00822">
    <property type="entry name" value="PKS_KR"/>
    <property type="match status" value="1"/>
</dbReference>
<evidence type="ECO:0000259" key="4">
    <source>
        <dbReference type="SMART" id="SM00822"/>
    </source>
</evidence>
<dbReference type="PIRSF" id="PIRSF000126">
    <property type="entry name" value="11-beta-HSD1"/>
    <property type="match status" value="1"/>
</dbReference>
<dbReference type="GO" id="GO:0016491">
    <property type="term" value="F:oxidoreductase activity"/>
    <property type="evidence" value="ECO:0007669"/>
    <property type="project" value="UniProtKB-KW"/>
</dbReference>
<dbReference type="InterPro" id="IPR002347">
    <property type="entry name" value="SDR_fam"/>
</dbReference>
<dbReference type="GO" id="GO:0016020">
    <property type="term" value="C:membrane"/>
    <property type="evidence" value="ECO:0007669"/>
    <property type="project" value="TreeGrafter"/>
</dbReference>
<dbReference type="PANTHER" id="PTHR44196">
    <property type="entry name" value="DEHYDROGENASE/REDUCTASE SDR FAMILY MEMBER 7B"/>
    <property type="match status" value="1"/>
</dbReference>
<dbReference type="PRINTS" id="PR00080">
    <property type="entry name" value="SDRFAMILY"/>
</dbReference>
<reference evidence="5" key="1">
    <citation type="submission" date="2019-07" db="EMBL/GenBank/DDBJ databases">
        <authorList>
            <person name="Weber M."/>
            <person name="Kostadinov I."/>
            <person name="Kostadinov D I."/>
        </authorList>
    </citation>
    <scope>NUCLEOTIDE SEQUENCE</scope>
    <source>
        <strain evidence="5">Gfbio:sag-sample-m06:053724c1-46a9-4a36-b237-ea2bf867836b</strain>
    </source>
</reference>
<dbReference type="SUPFAM" id="SSF51735">
    <property type="entry name" value="NAD(P)-binding Rossmann-fold domains"/>
    <property type="match status" value="1"/>
</dbReference>
<evidence type="ECO:0000313" key="5">
    <source>
        <dbReference type="EMBL" id="VUX55488.1"/>
    </source>
</evidence>
<accession>A0A7D9D2E6</accession>
<dbReference type="InterPro" id="IPR036291">
    <property type="entry name" value="NAD(P)-bd_dom_sf"/>
</dbReference>
<name>A0A7D9D2E6_9GAMM</name>
<dbReference type="Pfam" id="PF00106">
    <property type="entry name" value="adh_short"/>
    <property type="match status" value="1"/>
</dbReference>
<organism evidence="5">
    <name type="scientific">uncultured Woeseiaceae bacterium</name>
    <dbReference type="NCBI Taxonomy" id="1983305"/>
    <lineage>
        <taxon>Bacteria</taxon>
        <taxon>Pseudomonadati</taxon>
        <taxon>Pseudomonadota</taxon>
        <taxon>Gammaproteobacteria</taxon>
        <taxon>Woeseiales</taxon>
        <taxon>Woeseiaceae</taxon>
        <taxon>environmental samples</taxon>
    </lineage>
</organism>
<dbReference type="Gene3D" id="3.40.50.720">
    <property type="entry name" value="NAD(P)-binding Rossmann-like Domain"/>
    <property type="match status" value="1"/>
</dbReference>
<dbReference type="PANTHER" id="PTHR44196:SF1">
    <property type="entry name" value="DEHYDROGENASE_REDUCTASE SDR FAMILY MEMBER 7B"/>
    <property type="match status" value="1"/>
</dbReference>
<comment type="similarity">
    <text evidence="1 3">Belongs to the short-chain dehydrogenases/reductases (SDR) family.</text>
</comment>
<dbReference type="EMBL" id="LR633967">
    <property type="protein sequence ID" value="VUX55488.1"/>
    <property type="molecule type" value="Genomic_DNA"/>
</dbReference>
<dbReference type="InterPro" id="IPR057326">
    <property type="entry name" value="KR_dom"/>
</dbReference>
<protein>
    <submittedName>
        <fullName evidence="5">Short-chain dehydrogenase/reductase SDR</fullName>
    </submittedName>
</protein>
<gene>
    <name evidence="5" type="ORF">JTBM06_V1_30047</name>
</gene>
<evidence type="ECO:0000256" key="2">
    <source>
        <dbReference type="ARBA" id="ARBA00023002"/>
    </source>
</evidence>
<dbReference type="PRINTS" id="PR00081">
    <property type="entry name" value="GDHRDH"/>
</dbReference>
<proteinExistence type="inferred from homology"/>
<dbReference type="PROSITE" id="PS00061">
    <property type="entry name" value="ADH_SHORT"/>
    <property type="match status" value="1"/>
</dbReference>
<evidence type="ECO:0000256" key="1">
    <source>
        <dbReference type="ARBA" id="ARBA00006484"/>
    </source>
</evidence>